<gene>
    <name evidence="3" type="ORF">C1645_733811</name>
</gene>
<keyword evidence="4" id="KW-1185">Reference proteome</keyword>
<organism evidence="3 4">
    <name type="scientific">Glomus cerebriforme</name>
    <dbReference type="NCBI Taxonomy" id="658196"/>
    <lineage>
        <taxon>Eukaryota</taxon>
        <taxon>Fungi</taxon>
        <taxon>Fungi incertae sedis</taxon>
        <taxon>Mucoromycota</taxon>
        <taxon>Glomeromycotina</taxon>
        <taxon>Glomeromycetes</taxon>
        <taxon>Glomerales</taxon>
        <taxon>Glomeraceae</taxon>
        <taxon>Glomus</taxon>
    </lineage>
</organism>
<dbReference type="Proteomes" id="UP000265703">
    <property type="component" value="Unassembled WGS sequence"/>
</dbReference>
<accession>A0A397TFV3</accession>
<protein>
    <submittedName>
        <fullName evidence="3">Uncharacterized protein</fullName>
    </submittedName>
</protein>
<reference evidence="3 4" key="1">
    <citation type="submission" date="2018-06" db="EMBL/GenBank/DDBJ databases">
        <title>Comparative genomics reveals the genomic features of Rhizophagus irregularis, R. cerebriforme, R. diaphanum and Gigaspora rosea, and their symbiotic lifestyle signature.</title>
        <authorList>
            <person name="Morin E."/>
            <person name="San Clemente H."/>
            <person name="Chen E.C.H."/>
            <person name="De La Providencia I."/>
            <person name="Hainaut M."/>
            <person name="Kuo A."/>
            <person name="Kohler A."/>
            <person name="Murat C."/>
            <person name="Tang N."/>
            <person name="Roy S."/>
            <person name="Loubradou J."/>
            <person name="Henrissat B."/>
            <person name="Grigoriev I.V."/>
            <person name="Corradi N."/>
            <person name="Roux C."/>
            <person name="Martin F.M."/>
        </authorList>
    </citation>
    <scope>NUCLEOTIDE SEQUENCE [LARGE SCALE GENOMIC DNA]</scope>
    <source>
        <strain evidence="3 4">DAOM 227022</strain>
    </source>
</reference>
<feature type="transmembrane region" description="Helical" evidence="2">
    <location>
        <begin position="267"/>
        <end position="287"/>
    </location>
</feature>
<sequence>MKGKDKDEISTSNLANETIPALISNTEKPNSIIEKQNENAKAWYEEFDTAWYFSTVNDSSKAVVKIPEKTVIIKPDSTNEIPQSERSDAEIKKIKNKQNLKTKSKESKRFRSKRFKRSRKNEFSRFHSYNRKLYEIRWERLIFQDESDYEYDNDEFQSQSGIILNKEKENNSPVVIRKRTPITIRTIPPNNHTSTYYYYKSHHLNPKKFWSWKKRISSQNIIKNRVTFDDLFISQKDYETSVRTKITQCILLFILLLQSIIFLRNGIYSFAIGILIVAWITSFYFIIRSSFDVKKQIW</sequence>
<keyword evidence="2" id="KW-0472">Membrane</keyword>
<dbReference type="EMBL" id="QKYT01000055">
    <property type="protein sequence ID" value="RIA95806.1"/>
    <property type="molecule type" value="Genomic_DNA"/>
</dbReference>
<keyword evidence="2" id="KW-1133">Transmembrane helix</keyword>
<keyword evidence="2" id="KW-0812">Transmembrane</keyword>
<name>A0A397TFV3_9GLOM</name>
<evidence type="ECO:0000256" key="2">
    <source>
        <dbReference type="SAM" id="Phobius"/>
    </source>
</evidence>
<dbReference type="AlphaFoldDB" id="A0A397TFV3"/>
<comment type="caution">
    <text evidence="3">The sequence shown here is derived from an EMBL/GenBank/DDBJ whole genome shotgun (WGS) entry which is preliminary data.</text>
</comment>
<evidence type="ECO:0000256" key="1">
    <source>
        <dbReference type="SAM" id="MobiDB-lite"/>
    </source>
</evidence>
<evidence type="ECO:0000313" key="4">
    <source>
        <dbReference type="Proteomes" id="UP000265703"/>
    </source>
</evidence>
<proteinExistence type="predicted"/>
<evidence type="ECO:0000313" key="3">
    <source>
        <dbReference type="EMBL" id="RIA95806.1"/>
    </source>
</evidence>
<feature type="region of interest" description="Disordered" evidence="1">
    <location>
        <begin position="1"/>
        <end position="22"/>
    </location>
</feature>
<dbReference type="OrthoDB" id="2391220at2759"/>